<dbReference type="Proteomes" id="UP000199310">
    <property type="component" value="Unassembled WGS sequence"/>
</dbReference>
<keyword evidence="2" id="KW-1185">Reference proteome</keyword>
<gene>
    <name evidence="1" type="ORF">SAMN04488122_6671</name>
</gene>
<evidence type="ECO:0000313" key="2">
    <source>
        <dbReference type="Proteomes" id="UP000199310"/>
    </source>
</evidence>
<dbReference type="OrthoDB" id="678980at2"/>
<organism evidence="1 2">
    <name type="scientific">Chitinophaga arvensicola</name>
    <dbReference type="NCBI Taxonomy" id="29529"/>
    <lineage>
        <taxon>Bacteria</taxon>
        <taxon>Pseudomonadati</taxon>
        <taxon>Bacteroidota</taxon>
        <taxon>Chitinophagia</taxon>
        <taxon>Chitinophagales</taxon>
        <taxon>Chitinophagaceae</taxon>
        <taxon>Chitinophaga</taxon>
    </lineage>
</organism>
<dbReference type="AlphaFoldDB" id="A0A1I0SDL9"/>
<dbReference type="InterPro" id="IPR009061">
    <property type="entry name" value="DNA-bd_dom_put_sf"/>
</dbReference>
<name>A0A1I0SDL9_9BACT</name>
<dbReference type="RefSeq" id="WP_089903810.1">
    <property type="nucleotide sequence ID" value="NZ_FOJG01000002.1"/>
</dbReference>
<proteinExistence type="predicted"/>
<evidence type="ECO:0008006" key="3">
    <source>
        <dbReference type="Google" id="ProtNLM"/>
    </source>
</evidence>
<dbReference type="SUPFAM" id="SSF46955">
    <property type="entry name" value="Putative DNA-binding domain"/>
    <property type="match status" value="1"/>
</dbReference>
<accession>A0A1I0SDL9</accession>
<evidence type="ECO:0000313" key="1">
    <source>
        <dbReference type="EMBL" id="SEW56456.1"/>
    </source>
</evidence>
<protein>
    <recommendedName>
        <fullName evidence="3">Helix-turn-helix domain-containing protein</fullName>
    </recommendedName>
</protein>
<sequence>MSEQMQFIGFSIEQARLFIESIVKSCLQENNLSKGLSETPLNIRQACKIIGVSAPTLRKFVQMSLIRRHDLGERKKVFYLSELEEDIKRIRSMSQKPERED</sequence>
<reference evidence="2" key="1">
    <citation type="submission" date="2016-10" db="EMBL/GenBank/DDBJ databases">
        <authorList>
            <person name="Varghese N."/>
            <person name="Submissions S."/>
        </authorList>
    </citation>
    <scope>NUCLEOTIDE SEQUENCE [LARGE SCALE GENOMIC DNA]</scope>
    <source>
        <strain evidence="2">DSM 3695</strain>
    </source>
</reference>
<dbReference type="STRING" id="29529.SAMN04488122_6671"/>
<dbReference type="EMBL" id="FOJG01000002">
    <property type="protein sequence ID" value="SEW56456.1"/>
    <property type="molecule type" value="Genomic_DNA"/>
</dbReference>